<protein>
    <recommendedName>
        <fullName evidence="5">HTH araC/xylS-type domain-containing protein</fullName>
    </recommendedName>
</protein>
<keyword evidence="1" id="KW-0805">Transcription regulation</keyword>
<dbReference type="PROSITE" id="PS01124">
    <property type="entry name" value="HTH_ARAC_FAMILY_2"/>
    <property type="match status" value="1"/>
</dbReference>
<evidence type="ECO:0000256" key="2">
    <source>
        <dbReference type="ARBA" id="ARBA00023125"/>
    </source>
</evidence>
<dbReference type="STRING" id="1235591.CAK95_27110"/>
<dbReference type="SMART" id="SM00342">
    <property type="entry name" value="HTH_ARAC"/>
    <property type="match status" value="1"/>
</dbReference>
<dbReference type="OrthoDB" id="252470at2"/>
<dbReference type="Gene3D" id="1.10.10.60">
    <property type="entry name" value="Homeodomain-like"/>
    <property type="match status" value="1"/>
</dbReference>
<dbReference type="GO" id="GO:0003700">
    <property type="term" value="F:DNA-binding transcription factor activity"/>
    <property type="evidence" value="ECO:0007669"/>
    <property type="project" value="InterPro"/>
</dbReference>
<dbReference type="SUPFAM" id="SSF51215">
    <property type="entry name" value="Regulatory protein AraC"/>
    <property type="match status" value="1"/>
</dbReference>
<name>A0A1W7A024_9HYPH</name>
<dbReference type="Pfam" id="PF12833">
    <property type="entry name" value="HTH_18"/>
    <property type="match status" value="1"/>
</dbReference>
<reference evidence="6 7" key="1">
    <citation type="submission" date="2017-05" db="EMBL/GenBank/DDBJ databases">
        <title>Full genome sequence of Pseudorhodoplanes sinuspersici.</title>
        <authorList>
            <person name="Dastgheib S.M.M."/>
            <person name="Shavandi M."/>
            <person name="Tirandaz H."/>
        </authorList>
    </citation>
    <scope>NUCLEOTIDE SEQUENCE [LARGE SCALE GENOMIC DNA]</scope>
    <source>
        <strain evidence="6 7">RIPI110</strain>
    </source>
</reference>
<dbReference type="PANTHER" id="PTHR46796:SF6">
    <property type="entry name" value="ARAC SUBFAMILY"/>
    <property type="match status" value="1"/>
</dbReference>
<dbReference type="InterPro" id="IPR018060">
    <property type="entry name" value="HTH_AraC"/>
</dbReference>
<dbReference type="GO" id="GO:0043565">
    <property type="term" value="F:sequence-specific DNA binding"/>
    <property type="evidence" value="ECO:0007669"/>
    <property type="project" value="InterPro"/>
</dbReference>
<dbReference type="Proteomes" id="UP000194137">
    <property type="component" value="Chromosome"/>
</dbReference>
<sequence length="332" mass="36594">MAVQQLLACVVEWSSKPSRADQGFGTWADDLAAAFVRLEPRKIADQPFQGTIARADAAPVTVSRVTASKHTVLRLPSHIARSSDDLSFINLQLRGIGRYEQRGHEQVCGPGDLAVVDTTEPFEIANCRDFELFCFAIPRKLLPRGFCERPRLTLATTEVGRALSRALAGHAELCLASHVPDVLLSASGAHIVDLVCHAPCAIEEEPAGRLNAPVLMSMMLDHIEHHSNECNLSAATLARTFRCSERYVHKLFASTGRSVGEHVNDRRIAACIRNLLVEPKRTIADIAFAAGFRDISHFNRLFKRINGTSPREFRRASMPDAGLKRRRSGTLV</sequence>
<feature type="region of interest" description="Disordered" evidence="4">
    <location>
        <begin position="312"/>
        <end position="332"/>
    </location>
</feature>
<dbReference type="InterPro" id="IPR009057">
    <property type="entry name" value="Homeodomain-like_sf"/>
</dbReference>
<dbReference type="InterPro" id="IPR037923">
    <property type="entry name" value="HTH-like"/>
</dbReference>
<evidence type="ECO:0000256" key="4">
    <source>
        <dbReference type="SAM" id="MobiDB-lite"/>
    </source>
</evidence>
<keyword evidence="7" id="KW-1185">Reference proteome</keyword>
<dbReference type="AlphaFoldDB" id="A0A1W7A024"/>
<keyword evidence="3" id="KW-0804">Transcription</keyword>
<dbReference type="SUPFAM" id="SSF46689">
    <property type="entry name" value="Homeodomain-like"/>
    <property type="match status" value="1"/>
</dbReference>
<dbReference type="KEGG" id="psin:CAK95_27110"/>
<accession>A0A1W7A024</accession>
<dbReference type="PANTHER" id="PTHR46796">
    <property type="entry name" value="HTH-TYPE TRANSCRIPTIONAL ACTIVATOR RHAS-RELATED"/>
    <property type="match status" value="1"/>
</dbReference>
<proteinExistence type="predicted"/>
<dbReference type="EMBL" id="CP021112">
    <property type="protein sequence ID" value="ARQ02365.1"/>
    <property type="molecule type" value="Genomic_DNA"/>
</dbReference>
<organism evidence="6 7">
    <name type="scientific">Pseudorhodoplanes sinuspersici</name>
    <dbReference type="NCBI Taxonomy" id="1235591"/>
    <lineage>
        <taxon>Bacteria</taxon>
        <taxon>Pseudomonadati</taxon>
        <taxon>Pseudomonadota</taxon>
        <taxon>Alphaproteobacteria</taxon>
        <taxon>Hyphomicrobiales</taxon>
        <taxon>Pseudorhodoplanes</taxon>
    </lineage>
</organism>
<gene>
    <name evidence="6" type="ORF">CAK95_27110</name>
</gene>
<evidence type="ECO:0000256" key="1">
    <source>
        <dbReference type="ARBA" id="ARBA00023015"/>
    </source>
</evidence>
<evidence type="ECO:0000313" key="6">
    <source>
        <dbReference type="EMBL" id="ARQ02365.1"/>
    </source>
</evidence>
<dbReference type="InterPro" id="IPR020449">
    <property type="entry name" value="Tscrpt_reg_AraC-type_HTH"/>
</dbReference>
<evidence type="ECO:0000313" key="7">
    <source>
        <dbReference type="Proteomes" id="UP000194137"/>
    </source>
</evidence>
<dbReference type="InterPro" id="IPR050204">
    <property type="entry name" value="AraC_XylS_family_regulators"/>
</dbReference>
<evidence type="ECO:0000256" key="3">
    <source>
        <dbReference type="ARBA" id="ARBA00023163"/>
    </source>
</evidence>
<feature type="domain" description="HTH araC/xylS-type" evidence="5">
    <location>
        <begin position="217"/>
        <end position="316"/>
    </location>
</feature>
<dbReference type="PRINTS" id="PR00032">
    <property type="entry name" value="HTHARAC"/>
</dbReference>
<keyword evidence="2" id="KW-0238">DNA-binding</keyword>
<dbReference type="Pfam" id="PF14525">
    <property type="entry name" value="AraC_binding_2"/>
    <property type="match status" value="1"/>
</dbReference>
<dbReference type="InterPro" id="IPR035418">
    <property type="entry name" value="AraC-bd_2"/>
</dbReference>
<evidence type="ECO:0000259" key="5">
    <source>
        <dbReference type="PROSITE" id="PS01124"/>
    </source>
</evidence>